<dbReference type="InterPro" id="IPR036291">
    <property type="entry name" value="NAD(P)-bd_dom_sf"/>
</dbReference>
<feature type="domain" description="Ketoreductase" evidence="4">
    <location>
        <begin position="21"/>
        <end position="197"/>
    </location>
</feature>
<dbReference type="Proteomes" id="UP001595828">
    <property type="component" value="Unassembled WGS sequence"/>
</dbReference>
<evidence type="ECO:0000259" key="4">
    <source>
        <dbReference type="SMART" id="SM00822"/>
    </source>
</evidence>
<dbReference type="RefSeq" id="WP_379539199.1">
    <property type="nucleotide sequence ID" value="NZ_JBHSDR010000006.1"/>
</dbReference>
<dbReference type="InterPro" id="IPR002347">
    <property type="entry name" value="SDR_fam"/>
</dbReference>
<evidence type="ECO:0000256" key="2">
    <source>
        <dbReference type="ARBA" id="ARBA00023002"/>
    </source>
</evidence>
<sequence>MADADPNLEDAHTLLAPLKGRKAVITGGTTGIGRAIAVLLASEGVEIFTCGRDADHLADALARIEEVGGKGDGIALDLADRDGVERFFAAADKALGAYDIAVINAAVPASGLTEMSAEDVRYALATDFTAYVMSAHRACDALKDRGDVVLIGSMSAHILGPHSTVYAGMKAGIAGFAEALRKEAGNQGIRVALVEPGKTGADFQYPDIPADKQREMINADKMLRAEDIAVGVHYLLSQPRRTVIQQLTIVPRVAEE</sequence>
<dbReference type="Pfam" id="PF00106">
    <property type="entry name" value="adh_short"/>
    <property type="match status" value="1"/>
</dbReference>
<proteinExistence type="inferred from homology"/>
<dbReference type="GO" id="GO:0016491">
    <property type="term" value="F:oxidoreductase activity"/>
    <property type="evidence" value="ECO:0007669"/>
    <property type="project" value="UniProtKB-KW"/>
</dbReference>
<dbReference type="PANTHER" id="PTHR43669:SF3">
    <property type="entry name" value="ALCOHOL DEHYDROGENASE, PUTATIVE (AFU_ORTHOLOGUE AFUA_3G03445)-RELATED"/>
    <property type="match status" value="1"/>
</dbReference>
<evidence type="ECO:0000313" key="5">
    <source>
        <dbReference type="EMBL" id="MFC4295734.1"/>
    </source>
</evidence>
<dbReference type="EC" id="1.-.-.-" evidence="5"/>
<dbReference type="InterPro" id="IPR057326">
    <property type="entry name" value="KR_dom"/>
</dbReference>
<keyword evidence="6" id="KW-1185">Reference proteome</keyword>
<protein>
    <submittedName>
        <fullName evidence="5">SDR family oxidoreductase</fullName>
        <ecNumber evidence="5">1.-.-.-</ecNumber>
    </submittedName>
</protein>
<keyword evidence="2 5" id="KW-0560">Oxidoreductase</keyword>
<evidence type="ECO:0000313" key="6">
    <source>
        <dbReference type="Proteomes" id="UP001595828"/>
    </source>
</evidence>
<dbReference type="SUPFAM" id="SSF51735">
    <property type="entry name" value="NAD(P)-binding Rossmann-fold domains"/>
    <property type="match status" value="1"/>
</dbReference>
<evidence type="ECO:0000256" key="1">
    <source>
        <dbReference type="ARBA" id="ARBA00006484"/>
    </source>
</evidence>
<dbReference type="SMART" id="SM00822">
    <property type="entry name" value="PKS_KR"/>
    <property type="match status" value="1"/>
</dbReference>
<gene>
    <name evidence="5" type="ORF">ACFO0A_11780</name>
</gene>
<organism evidence="5 6">
    <name type="scientific">Novosphingobium tardum</name>
    <dbReference type="NCBI Taxonomy" id="1538021"/>
    <lineage>
        <taxon>Bacteria</taxon>
        <taxon>Pseudomonadati</taxon>
        <taxon>Pseudomonadota</taxon>
        <taxon>Alphaproteobacteria</taxon>
        <taxon>Sphingomonadales</taxon>
        <taxon>Sphingomonadaceae</taxon>
        <taxon>Novosphingobium</taxon>
    </lineage>
</organism>
<name>A0ABV8RR12_9SPHN</name>
<dbReference type="PRINTS" id="PR00081">
    <property type="entry name" value="GDHRDH"/>
</dbReference>
<dbReference type="PANTHER" id="PTHR43669">
    <property type="entry name" value="5-KETO-D-GLUCONATE 5-REDUCTASE"/>
    <property type="match status" value="1"/>
</dbReference>
<dbReference type="CDD" id="cd05233">
    <property type="entry name" value="SDR_c"/>
    <property type="match status" value="1"/>
</dbReference>
<dbReference type="PRINTS" id="PR00080">
    <property type="entry name" value="SDRFAMILY"/>
</dbReference>
<reference evidence="6" key="1">
    <citation type="journal article" date="2019" name="Int. J. Syst. Evol. Microbiol.">
        <title>The Global Catalogue of Microorganisms (GCM) 10K type strain sequencing project: providing services to taxonomists for standard genome sequencing and annotation.</title>
        <authorList>
            <consortium name="The Broad Institute Genomics Platform"/>
            <consortium name="The Broad Institute Genome Sequencing Center for Infectious Disease"/>
            <person name="Wu L."/>
            <person name="Ma J."/>
        </authorList>
    </citation>
    <scope>NUCLEOTIDE SEQUENCE [LARGE SCALE GENOMIC DNA]</scope>
    <source>
        <strain evidence="6">CGMCC 1.12989</strain>
    </source>
</reference>
<comment type="similarity">
    <text evidence="1 3">Belongs to the short-chain dehydrogenases/reductases (SDR) family.</text>
</comment>
<comment type="caution">
    <text evidence="5">The sequence shown here is derived from an EMBL/GenBank/DDBJ whole genome shotgun (WGS) entry which is preliminary data.</text>
</comment>
<dbReference type="Gene3D" id="3.40.50.720">
    <property type="entry name" value="NAD(P)-binding Rossmann-like Domain"/>
    <property type="match status" value="1"/>
</dbReference>
<evidence type="ECO:0000256" key="3">
    <source>
        <dbReference type="RuleBase" id="RU000363"/>
    </source>
</evidence>
<accession>A0ABV8RR12</accession>
<dbReference type="EMBL" id="JBHSDR010000006">
    <property type="protein sequence ID" value="MFC4295734.1"/>
    <property type="molecule type" value="Genomic_DNA"/>
</dbReference>